<dbReference type="Proteomes" id="UP001321498">
    <property type="component" value="Chromosome"/>
</dbReference>
<name>A0ABM8G7F3_9MICO</name>
<evidence type="ECO:0000313" key="2">
    <source>
        <dbReference type="EMBL" id="BDZ47705.1"/>
    </source>
</evidence>
<protein>
    <submittedName>
        <fullName evidence="1">Uncharacterized protein</fullName>
    </submittedName>
</protein>
<reference evidence="3" key="2">
    <citation type="journal article" date="2019" name="Int. J. Syst. Evol. Microbiol.">
        <title>The Global Catalogue of Microorganisms (GCM) 10K type strain sequencing project: providing services to taxonomists for standard genome sequencing and annotation.</title>
        <authorList>
            <consortium name="The Broad Institute Genomics Platform"/>
            <consortium name="The Broad Institute Genome Sequencing Center for Infectious Disease"/>
            <person name="Wu L."/>
            <person name="Ma J."/>
        </authorList>
    </citation>
    <scope>NUCLEOTIDE SEQUENCE [LARGE SCALE GENOMIC DNA]</scope>
    <source>
        <strain evidence="3">NBRC 108725</strain>
    </source>
</reference>
<reference evidence="1" key="1">
    <citation type="journal article" date="2014" name="Int. J. Syst. Evol. Microbiol.">
        <title>Complete genome of a new Firmicutes species belonging to the dominant human colonic microbiota ('Ruminococcus bicirculans') reveals two chromosomes and a selective capacity to utilize plant glucans.</title>
        <authorList>
            <consortium name="NISC Comparative Sequencing Program"/>
            <person name="Wegmann U."/>
            <person name="Louis P."/>
            <person name="Goesmann A."/>
            <person name="Henrissat B."/>
            <person name="Duncan S.H."/>
            <person name="Flint H.J."/>
        </authorList>
    </citation>
    <scope>NUCLEOTIDE SEQUENCE</scope>
    <source>
        <strain evidence="1">NBRC 108725</strain>
    </source>
</reference>
<accession>A0ABM8G7F3</accession>
<proteinExistence type="predicted"/>
<gene>
    <name evidence="1" type="ORF">GCM10025866_00020</name>
    <name evidence="2" type="ORF">GCM10025866_36140</name>
</gene>
<evidence type="ECO:0000313" key="1">
    <source>
        <dbReference type="EMBL" id="BDZ44093.1"/>
    </source>
</evidence>
<dbReference type="RefSeq" id="WP_286277564.1">
    <property type="nucleotide sequence ID" value="NZ_AP027731.1"/>
</dbReference>
<keyword evidence="3" id="KW-1185">Reference proteome</keyword>
<dbReference type="EMBL" id="AP027731">
    <property type="protein sequence ID" value="BDZ44093.1"/>
    <property type="molecule type" value="Genomic_DNA"/>
</dbReference>
<sequence>MFRAVSGAVLEGRREHPFHPVAATIEVLEIMETALAQLRPAESSGPVAP</sequence>
<dbReference type="EMBL" id="AP027731">
    <property type="protein sequence ID" value="BDZ47705.1"/>
    <property type="molecule type" value="Genomic_DNA"/>
</dbReference>
<reference evidence="1" key="3">
    <citation type="submission" date="2023-02" db="EMBL/GenBank/DDBJ databases">
        <authorList>
            <person name="Sun Q."/>
            <person name="Mori K."/>
        </authorList>
    </citation>
    <scope>NUCLEOTIDE SEQUENCE</scope>
    <source>
        <strain evidence="1">NBRC 108725</strain>
    </source>
</reference>
<organism evidence="1 3">
    <name type="scientific">Naasia aerilata</name>
    <dbReference type="NCBI Taxonomy" id="1162966"/>
    <lineage>
        <taxon>Bacteria</taxon>
        <taxon>Bacillati</taxon>
        <taxon>Actinomycetota</taxon>
        <taxon>Actinomycetes</taxon>
        <taxon>Micrococcales</taxon>
        <taxon>Microbacteriaceae</taxon>
        <taxon>Naasia</taxon>
    </lineage>
</organism>
<evidence type="ECO:0000313" key="3">
    <source>
        <dbReference type="Proteomes" id="UP001321498"/>
    </source>
</evidence>